<evidence type="ECO:0000313" key="3">
    <source>
        <dbReference type="Proteomes" id="UP001459277"/>
    </source>
</evidence>
<dbReference type="Proteomes" id="UP001459277">
    <property type="component" value="Unassembled WGS sequence"/>
</dbReference>
<sequence>MMTSFSPKLMTAVVILLLVGDFPATSAGCRKSLWHVSETESRDDLMKMVPREEGSSECLNIKVLIFSFPIEMSGFQAKLMAAAVALFLLLGDFPAIPASVPHGGGMKSWHVSDSRDGSMKTVFIEENNSQGLNINGKTTIASALIEEGNSQGLNINGKKIASVPIEEENSQAGLKLNGKIIASLQSGRRLRNMFYLPNSPDMNDRRSHRP</sequence>
<dbReference type="AlphaFoldDB" id="A0AAW2CDS9"/>
<evidence type="ECO:0000313" key="2">
    <source>
        <dbReference type="EMBL" id="KAK9995677.1"/>
    </source>
</evidence>
<feature type="signal peptide" evidence="1">
    <location>
        <begin position="1"/>
        <end position="27"/>
    </location>
</feature>
<gene>
    <name evidence="2" type="ORF">SO802_020363</name>
</gene>
<keyword evidence="1" id="KW-0732">Signal</keyword>
<keyword evidence="3" id="KW-1185">Reference proteome</keyword>
<proteinExistence type="predicted"/>
<reference evidence="2 3" key="1">
    <citation type="submission" date="2024-01" db="EMBL/GenBank/DDBJ databases">
        <title>A telomere-to-telomere, gap-free genome of sweet tea (Lithocarpus litseifolius).</title>
        <authorList>
            <person name="Zhou J."/>
        </authorList>
    </citation>
    <scope>NUCLEOTIDE SEQUENCE [LARGE SCALE GENOMIC DNA]</scope>
    <source>
        <strain evidence="2">Zhou-2022a</strain>
        <tissue evidence="2">Leaf</tissue>
    </source>
</reference>
<protein>
    <submittedName>
        <fullName evidence="2">Uncharacterized protein</fullName>
    </submittedName>
</protein>
<feature type="chain" id="PRO_5044013737" evidence="1">
    <location>
        <begin position="28"/>
        <end position="210"/>
    </location>
</feature>
<accession>A0AAW2CDS9</accession>
<evidence type="ECO:0000256" key="1">
    <source>
        <dbReference type="SAM" id="SignalP"/>
    </source>
</evidence>
<name>A0AAW2CDS9_9ROSI</name>
<comment type="caution">
    <text evidence="2">The sequence shown here is derived from an EMBL/GenBank/DDBJ whole genome shotgun (WGS) entry which is preliminary data.</text>
</comment>
<organism evidence="2 3">
    <name type="scientific">Lithocarpus litseifolius</name>
    <dbReference type="NCBI Taxonomy" id="425828"/>
    <lineage>
        <taxon>Eukaryota</taxon>
        <taxon>Viridiplantae</taxon>
        <taxon>Streptophyta</taxon>
        <taxon>Embryophyta</taxon>
        <taxon>Tracheophyta</taxon>
        <taxon>Spermatophyta</taxon>
        <taxon>Magnoliopsida</taxon>
        <taxon>eudicotyledons</taxon>
        <taxon>Gunneridae</taxon>
        <taxon>Pentapetalae</taxon>
        <taxon>rosids</taxon>
        <taxon>fabids</taxon>
        <taxon>Fagales</taxon>
        <taxon>Fagaceae</taxon>
        <taxon>Lithocarpus</taxon>
    </lineage>
</organism>
<dbReference type="EMBL" id="JAZDWU010000007">
    <property type="protein sequence ID" value="KAK9995677.1"/>
    <property type="molecule type" value="Genomic_DNA"/>
</dbReference>